<name>A0ABD2J4B0_9BILA</name>
<keyword evidence="3" id="KW-1185">Reference proteome</keyword>
<comment type="caution">
    <text evidence="2">The sequence shown here is derived from an EMBL/GenBank/DDBJ whole genome shotgun (WGS) entry which is preliminary data.</text>
</comment>
<dbReference type="EMBL" id="JBICBT010001070">
    <property type="protein sequence ID" value="KAL3084705.1"/>
    <property type="molecule type" value="Genomic_DNA"/>
</dbReference>
<evidence type="ECO:0000256" key="1">
    <source>
        <dbReference type="SAM" id="MobiDB-lite"/>
    </source>
</evidence>
<organism evidence="2 3">
    <name type="scientific">Heterodera trifolii</name>
    <dbReference type="NCBI Taxonomy" id="157864"/>
    <lineage>
        <taxon>Eukaryota</taxon>
        <taxon>Metazoa</taxon>
        <taxon>Ecdysozoa</taxon>
        <taxon>Nematoda</taxon>
        <taxon>Chromadorea</taxon>
        <taxon>Rhabditida</taxon>
        <taxon>Tylenchina</taxon>
        <taxon>Tylenchomorpha</taxon>
        <taxon>Tylenchoidea</taxon>
        <taxon>Heteroderidae</taxon>
        <taxon>Heteroderinae</taxon>
        <taxon>Heterodera</taxon>
    </lineage>
</organism>
<accession>A0ABD2J4B0</accession>
<reference evidence="2 3" key="1">
    <citation type="submission" date="2024-10" db="EMBL/GenBank/DDBJ databases">
        <authorList>
            <person name="Kim D."/>
        </authorList>
    </citation>
    <scope>NUCLEOTIDE SEQUENCE [LARGE SCALE GENOMIC DNA]</scope>
    <source>
        <strain evidence="2">BH-2024</strain>
    </source>
</reference>
<feature type="region of interest" description="Disordered" evidence="1">
    <location>
        <begin position="47"/>
        <end position="76"/>
    </location>
</feature>
<dbReference type="AlphaFoldDB" id="A0ABD2J4B0"/>
<evidence type="ECO:0000313" key="3">
    <source>
        <dbReference type="Proteomes" id="UP001620626"/>
    </source>
</evidence>
<proteinExistence type="predicted"/>
<gene>
    <name evidence="2" type="ORF">niasHT_031590</name>
</gene>
<evidence type="ECO:0000313" key="2">
    <source>
        <dbReference type="EMBL" id="KAL3084705.1"/>
    </source>
</evidence>
<sequence length="113" mass="12155">MDTARRKTFCGRGKFNLHKDTHKFVGPGGLARHHQCGGAIIVTLTNEEEGGGGEGPSLKAEELGGGGTEQSKNKAAAIKQKVRWDGKTLPQGTLGDDHQCTTLQKWVFVEVLQ</sequence>
<dbReference type="Proteomes" id="UP001620626">
    <property type="component" value="Unassembled WGS sequence"/>
</dbReference>
<protein>
    <submittedName>
        <fullName evidence="2">Uncharacterized protein</fullName>
    </submittedName>
</protein>